<evidence type="ECO:0000313" key="2">
    <source>
        <dbReference type="EMBL" id="CAE8721067.1"/>
    </source>
</evidence>
<dbReference type="Proteomes" id="UP000626109">
    <property type="component" value="Unassembled WGS sequence"/>
</dbReference>
<organism evidence="2 3">
    <name type="scientific">Polarella glacialis</name>
    <name type="common">Dinoflagellate</name>
    <dbReference type="NCBI Taxonomy" id="89957"/>
    <lineage>
        <taxon>Eukaryota</taxon>
        <taxon>Sar</taxon>
        <taxon>Alveolata</taxon>
        <taxon>Dinophyceae</taxon>
        <taxon>Suessiales</taxon>
        <taxon>Suessiaceae</taxon>
        <taxon>Polarella</taxon>
    </lineage>
</organism>
<reference evidence="2" key="1">
    <citation type="submission" date="2021-02" db="EMBL/GenBank/DDBJ databases">
        <authorList>
            <person name="Dougan E. K."/>
            <person name="Rhodes N."/>
            <person name="Thang M."/>
            <person name="Chan C."/>
        </authorList>
    </citation>
    <scope>NUCLEOTIDE SEQUENCE</scope>
</reference>
<dbReference type="EMBL" id="CAJNNW010033958">
    <property type="protein sequence ID" value="CAE8721067.1"/>
    <property type="molecule type" value="Genomic_DNA"/>
</dbReference>
<protein>
    <submittedName>
        <fullName evidence="2">Uncharacterized protein</fullName>
    </submittedName>
</protein>
<gene>
    <name evidence="2" type="ORF">PGLA2088_LOCUS41704</name>
</gene>
<dbReference type="AlphaFoldDB" id="A0A813L7X5"/>
<feature type="non-terminal residue" evidence="2">
    <location>
        <position position="1"/>
    </location>
</feature>
<name>A0A813L7X5_POLGL</name>
<feature type="compositionally biased region" description="Polar residues" evidence="1">
    <location>
        <begin position="213"/>
        <end position="232"/>
    </location>
</feature>
<accession>A0A813L7X5</accession>
<proteinExistence type="predicted"/>
<sequence length="250" mass="25945">MAYAGQLPLQAAYFQQPPSSPTRAPAPAFAARPLPVASTGAQVRSLTPLNAHYRTASPVPTTSWERSPSPDLRSSHLAAWGGAVAPPPALAVAPGTFNVPRVLSSTITGRDTRSGVYSSYLHRAVTPSPEGLRAVAPGAIGAQRPPHAGARSVSPDSRTQIPLSAGGRSHFRGPLPAPLRLPVTSGRRPASPHLREPSLQRTAQLPAPFRLTGEQQQLPAPSVASFNASGAASTGDRRSAIQPAVSSRQA</sequence>
<feature type="region of interest" description="Disordered" evidence="1">
    <location>
        <begin position="140"/>
        <end position="201"/>
    </location>
</feature>
<feature type="region of interest" description="Disordered" evidence="1">
    <location>
        <begin position="213"/>
        <end position="250"/>
    </location>
</feature>
<evidence type="ECO:0000256" key="1">
    <source>
        <dbReference type="SAM" id="MobiDB-lite"/>
    </source>
</evidence>
<comment type="caution">
    <text evidence="2">The sequence shown here is derived from an EMBL/GenBank/DDBJ whole genome shotgun (WGS) entry which is preliminary data.</text>
</comment>
<evidence type="ECO:0000313" key="3">
    <source>
        <dbReference type="Proteomes" id="UP000626109"/>
    </source>
</evidence>